<protein>
    <submittedName>
        <fullName evidence="1">Uncharacterized protein</fullName>
    </submittedName>
</protein>
<name>A0AAD4U6M9_OVIAM</name>
<sequence>MKPGMRQLVEDAEVWSLEALLCLRPSASLDQMQIHTAGVLTPNQWRSSHRESSQFNPVQLAGLRPAGRAHGAGDPGRHGGALCRGHLWEMPTSFLQCLSVNKYRKTRKQGTADPWCKTTTNSETRKGIGGLSDVNLEDPPSSSLFSKRSAGAALSRHHLWLPECARSNAVPLHNSPGTPALP</sequence>
<dbReference type="EMBL" id="JAKZEL010000013">
    <property type="protein sequence ID" value="KAI4538145.1"/>
    <property type="molecule type" value="Genomic_DNA"/>
</dbReference>
<keyword evidence="2" id="KW-1185">Reference proteome</keyword>
<evidence type="ECO:0000313" key="2">
    <source>
        <dbReference type="Proteomes" id="UP001214576"/>
    </source>
</evidence>
<comment type="caution">
    <text evidence="1">The sequence shown here is derived from an EMBL/GenBank/DDBJ whole genome shotgun (WGS) entry which is preliminary data.</text>
</comment>
<evidence type="ECO:0000313" key="1">
    <source>
        <dbReference type="EMBL" id="KAI4538145.1"/>
    </source>
</evidence>
<dbReference type="AlphaFoldDB" id="A0AAD4U6M9"/>
<gene>
    <name evidence="1" type="ORF">MG293_011548</name>
</gene>
<accession>A0AAD4U6M9</accession>
<reference evidence="1" key="1">
    <citation type="submission" date="2022-03" db="EMBL/GenBank/DDBJ databases">
        <title>Genomic analyses of argali, domestic sheep and their hybrids provide insights into chromosomal evolution, heterosis and genetic basis of agronomic traits.</title>
        <authorList>
            <person name="Li M."/>
        </authorList>
    </citation>
    <scope>NUCLEOTIDE SEQUENCE</scope>
    <source>
        <strain evidence="1">CAU-MHL-2022a</strain>
        <tissue evidence="1">Skin</tissue>
    </source>
</reference>
<organism evidence="1 2">
    <name type="scientific">Ovis ammon polii</name>
    <dbReference type="NCBI Taxonomy" id="230172"/>
    <lineage>
        <taxon>Eukaryota</taxon>
        <taxon>Metazoa</taxon>
        <taxon>Chordata</taxon>
        <taxon>Craniata</taxon>
        <taxon>Vertebrata</taxon>
        <taxon>Euteleostomi</taxon>
        <taxon>Mammalia</taxon>
        <taxon>Eutheria</taxon>
        <taxon>Laurasiatheria</taxon>
        <taxon>Artiodactyla</taxon>
        <taxon>Ruminantia</taxon>
        <taxon>Pecora</taxon>
        <taxon>Bovidae</taxon>
        <taxon>Caprinae</taxon>
        <taxon>Ovis</taxon>
    </lineage>
</organism>
<proteinExistence type="predicted"/>
<dbReference type="Proteomes" id="UP001214576">
    <property type="component" value="Unassembled WGS sequence"/>
</dbReference>